<evidence type="ECO:0000313" key="1">
    <source>
        <dbReference type="EMBL" id="SFE83635.1"/>
    </source>
</evidence>
<dbReference type="STRING" id="662367.SAMN05216167_12055"/>
<proteinExistence type="predicted"/>
<dbReference type="EMBL" id="FOLQ01000020">
    <property type="protein sequence ID" value="SFE83635.1"/>
    <property type="molecule type" value="Genomic_DNA"/>
</dbReference>
<name>A0A1I2DSW8_9BACT</name>
<gene>
    <name evidence="1" type="ORF">SAMN05216167_12055</name>
</gene>
<dbReference type="AlphaFoldDB" id="A0A1I2DSW8"/>
<dbReference type="Proteomes" id="UP000198598">
    <property type="component" value="Unassembled WGS sequence"/>
</dbReference>
<organism evidence="1 2">
    <name type="scientific">Spirosoma endophyticum</name>
    <dbReference type="NCBI Taxonomy" id="662367"/>
    <lineage>
        <taxon>Bacteria</taxon>
        <taxon>Pseudomonadati</taxon>
        <taxon>Bacteroidota</taxon>
        <taxon>Cytophagia</taxon>
        <taxon>Cytophagales</taxon>
        <taxon>Cytophagaceae</taxon>
        <taxon>Spirosoma</taxon>
    </lineage>
</organism>
<sequence length="40" mass="4307">MNELLMGSLTLSLLHALIPSHWLPFVTIGKANTGVSGKRC</sequence>
<accession>A0A1I2DSW8</accession>
<evidence type="ECO:0000313" key="2">
    <source>
        <dbReference type="Proteomes" id="UP000198598"/>
    </source>
</evidence>
<reference evidence="1 2" key="1">
    <citation type="submission" date="2016-10" db="EMBL/GenBank/DDBJ databases">
        <authorList>
            <person name="de Groot N.N."/>
        </authorList>
    </citation>
    <scope>NUCLEOTIDE SEQUENCE [LARGE SCALE GENOMIC DNA]</scope>
    <source>
        <strain evidence="1 2">DSM 26130</strain>
    </source>
</reference>
<keyword evidence="2" id="KW-1185">Reference proteome</keyword>
<protein>
    <submittedName>
        <fullName evidence="1">Uncharacterized protein</fullName>
    </submittedName>
</protein>